<reference evidence="3 4" key="1">
    <citation type="submission" date="2020-07" db="EMBL/GenBank/DDBJ databases">
        <title>Chryseobacterium sp.cx-624.</title>
        <authorList>
            <person name="Yang C."/>
        </authorList>
    </citation>
    <scope>NUCLEOTIDE SEQUENCE [LARGE SCALE GENOMIC DNA]</scope>
    <source>
        <strain evidence="4">cx-624</strain>
        <strain evidence="3">Cx-624</strain>
    </source>
</reference>
<evidence type="ECO:0000313" key="5">
    <source>
        <dbReference type="Proteomes" id="UP000539710"/>
    </source>
</evidence>
<keyword evidence="5" id="KW-1185">Reference proteome</keyword>
<proteinExistence type="predicted"/>
<organism evidence="3 4">
    <name type="scientific">Marnyiella aurantia</name>
    <dbReference type="NCBI Taxonomy" id="2758037"/>
    <lineage>
        <taxon>Bacteria</taxon>
        <taxon>Pseudomonadati</taxon>
        <taxon>Bacteroidota</taxon>
        <taxon>Flavobacteriia</taxon>
        <taxon>Flavobacteriales</taxon>
        <taxon>Weeksellaceae</taxon>
        <taxon>Marnyiella</taxon>
    </lineage>
</organism>
<evidence type="ECO:0000313" key="4">
    <source>
        <dbReference type="Proteomes" id="UP000515349"/>
    </source>
</evidence>
<dbReference type="AlphaFoldDB" id="A0A7D7LLA9"/>
<keyword evidence="1" id="KW-1133">Transmembrane helix</keyword>
<protein>
    <submittedName>
        <fullName evidence="3">Uncharacterized protein</fullName>
    </submittedName>
</protein>
<dbReference type="RefSeq" id="WP_181887285.1">
    <property type="nucleotide sequence ID" value="NZ_CP059472.1"/>
</dbReference>
<feature type="transmembrane region" description="Helical" evidence="1">
    <location>
        <begin position="6"/>
        <end position="24"/>
    </location>
</feature>
<reference evidence="5" key="2">
    <citation type="submission" date="2020-07" db="EMBL/GenBank/DDBJ databases">
        <title>Flavobacterium sp. xlx-214.</title>
        <authorList>
            <person name="Yang C."/>
        </authorList>
    </citation>
    <scope>NUCLEOTIDE SEQUENCE [LARGE SCALE GENOMIC DNA]</scope>
    <source>
        <strain evidence="5">CX-624</strain>
    </source>
</reference>
<accession>A0A7D7LLA9</accession>
<keyword evidence="1" id="KW-0472">Membrane</keyword>
<evidence type="ECO:0000313" key="3">
    <source>
        <dbReference type="EMBL" id="QMS97479.1"/>
    </source>
</evidence>
<reference evidence="2" key="3">
    <citation type="submission" date="2020-07" db="EMBL/GenBank/DDBJ databases">
        <authorList>
            <person name="Yang C."/>
        </authorList>
    </citation>
    <scope>NUCLEOTIDE SEQUENCE</scope>
    <source>
        <strain evidence="2">Cx-624</strain>
    </source>
</reference>
<evidence type="ECO:0000313" key="2">
    <source>
        <dbReference type="EMBL" id="MBA5247193.1"/>
    </source>
</evidence>
<dbReference type="EMBL" id="CP059472">
    <property type="protein sequence ID" value="QMS97479.1"/>
    <property type="molecule type" value="Genomic_DNA"/>
</dbReference>
<evidence type="ECO:0000256" key="1">
    <source>
        <dbReference type="SAM" id="Phobius"/>
    </source>
</evidence>
<dbReference type="Proteomes" id="UP000515349">
    <property type="component" value="Chromosome"/>
</dbReference>
<dbReference type="EMBL" id="JACEUX010000002">
    <property type="protein sequence ID" value="MBA5247193.1"/>
    <property type="molecule type" value="Genomic_DNA"/>
</dbReference>
<name>A0A7D7LLA9_9FLAO</name>
<keyword evidence="1" id="KW-0812">Transmembrane</keyword>
<gene>
    <name evidence="3" type="ORF">H1R16_07000</name>
    <name evidence="2" type="ORF">H2507_08440</name>
</gene>
<sequence length="64" mass="7395">MKTGTGIILAGTVGILIGLGLYGFRRIMLKKGKEYDDYYSDFHRHFDKRYRDEAHHGVEYLSAL</sequence>
<dbReference type="Proteomes" id="UP000539710">
    <property type="component" value="Unassembled WGS sequence"/>
</dbReference>
<dbReference type="KEGG" id="cbau:H1R16_07000"/>